<dbReference type="InterPro" id="IPR007219">
    <property type="entry name" value="XnlR_reg_dom"/>
</dbReference>
<organism evidence="8 9">
    <name type="scientific">Apiospora aurea</name>
    <dbReference type="NCBI Taxonomy" id="335848"/>
    <lineage>
        <taxon>Eukaryota</taxon>
        <taxon>Fungi</taxon>
        <taxon>Dikarya</taxon>
        <taxon>Ascomycota</taxon>
        <taxon>Pezizomycotina</taxon>
        <taxon>Sordariomycetes</taxon>
        <taxon>Xylariomycetidae</taxon>
        <taxon>Amphisphaeriales</taxon>
        <taxon>Apiosporaceae</taxon>
        <taxon>Apiospora</taxon>
    </lineage>
</organism>
<dbReference type="PANTHER" id="PTHR46910:SF37">
    <property type="entry name" value="ZN(II)2CYS6 TRANSCRIPTION FACTOR (EUROFUNG)"/>
    <property type="match status" value="1"/>
</dbReference>
<dbReference type="PANTHER" id="PTHR46910">
    <property type="entry name" value="TRANSCRIPTION FACTOR PDR1"/>
    <property type="match status" value="1"/>
</dbReference>
<name>A0ABR1QPU4_9PEZI</name>
<evidence type="ECO:0000313" key="9">
    <source>
        <dbReference type="Proteomes" id="UP001391051"/>
    </source>
</evidence>
<dbReference type="GeneID" id="92072080"/>
<evidence type="ECO:0000256" key="6">
    <source>
        <dbReference type="SAM" id="MobiDB-lite"/>
    </source>
</evidence>
<evidence type="ECO:0000256" key="2">
    <source>
        <dbReference type="ARBA" id="ARBA00023015"/>
    </source>
</evidence>
<feature type="region of interest" description="Disordered" evidence="6">
    <location>
        <begin position="28"/>
        <end position="47"/>
    </location>
</feature>
<evidence type="ECO:0000259" key="7">
    <source>
        <dbReference type="SMART" id="SM00906"/>
    </source>
</evidence>
<dbReference type="Proteomes" id="UP001391051">
    <property type="component" value="Unassembled WGS sequence"/>
</dbReference>
<keyword evidence="9" id="KW-1185">Reference proteome</keyword>
<proteinExistence type="predicted"/>
<reference evidence="8 9" key="1">
    <citation type="submission" date="2023-01" db="EMBL/GenBank/DDBJ databases">
        <title>Analysis of 21 Apiospora genomes using comparative genomics revels a genus with tremendous synthesis potential of carbohydrate active enzymes and secondary metabolites.</title>
        <authorList>
            <person name="Sorensen T."/>
        </authorList>
    </citation>
    <scope>NUCLEOTIDE SEQUENCE [LARGE SCALE GENOMIC DNA]</scope>
    <source>
        <strain evidence="8 9">CBS 24483</strain>
    </source>
</reference>
<evidence type="ECO:0000256" key="3">
    <source>
        <dbReference type="ARBA" id="ARBA00023125"/>
    </source>
</evidence>
<comment type="caution">
    <text evidence="8">The sequence shown here is derived from an EMBL/GenBank/DDBJ whole genome shotgun (WGS) entry which is preliminary data.</text>
</comment>
<gene>
    <name evidence="8" type="ORF">PG986_002796</name>
</gene>
<evidence type="ECO:0000256" key="5">
    <source>
        <dbReference type="ARBA" id="ARBA00023242"/>
    </source>
</evidence>
<dbReference type="SMART" id="SM00906">
    <property type="entry name" value="Fungal_trans"/>
    <property type="match status" value="1"/>
</dbReference>
<feature type="domain" description="Xylanolytic transcriptional activator regulatory" evidence="7">
    <location>
        <begin position="221"/>
        <end position="300"/>
    </location>
</feature>
<keyword evidence="3" id="KW-0238">DNA-binding</keyword>
<keyword evidence="2" id="KW-0805">Transcription regulation</keyword>
<keyword evidence="4" id="KW-0804">Transcription</keyword>
<keyword evidence="5" id="KW-0539">Nucleus</keyword>
<evidence type="ECO:0000256" key="1">
    <source>
        <dbReference type="ARBA" id="ARBA00004123"/>
    </source>
</evidence>
<sequence>MAFDQIYTVEKDCISSGTRPEVVDVELEATSSSSQAQPDLDRITSGRADLGPAEFPVNQAIQYLGLGGFYFNGIHLGGISSNQGIPFFSKQGKEWIHAHTGSKPAPQRPCPPNAPTQVTGLWELPDRTVVKTYFSIFTTSIRRYVFPIIDEAAFPNVIEKAYNGHPDRTDVVCAKACVLAFTCIQIHMEGQLDIQPALTVRADQCAARCMYNMFTGNVAAAATYLSVAYRFVSMLGAHLNPASNDPTSDPDSPHSSQHYLRRVFWHCYMYDKDISLRGGYISIINDDYCDLSLPPGYKEIDGFDSFKDGTDLIPGDMRLTIIKSNMIRRLYCAKAFRTSEVDLLKHIRELDDELDQWRISIPPRYRPSLVSSYRMEFASDWNKAKQAHILVIHFEYYFLLSLIHSASGRCRVPASGGVDHRASVNSCQCLALQASRATLANLPVVSQVLSSGDFWYFIQYPMSASLTIFCNILTSPLNSQAEQDLELLKRVPRLIRDMCAVPCVSPGDNMRIRQVEQFVEELLRLGRSAVQKAAAEG</sequence>
<dbReference type="CDD" id="cd12148">
    <property type="entry name" value="fungal_TF_MHR"/>
    <property type="match status" value="1"/>
</dbReference>
<dbReference type="EMBL" id="JAQQWE010000002">
    <property type="protein sequence ID" value="KAK7961971.1"/>
    <property type="molecule type" value="Genomic_DNA"/>
</dbReference>
<dbReference type="InterPro" id="IPR050987">
    <property type="entry name" value="AtrR-like"/>
</dbReference>
<accession>A0ABR1QPU4</accession>
<dbReference type="RefSeq" id="XP_066704082.1">
    <property type="nucleotide sequence ID" value="XM_066839018.1"/>
</dbReference>
<dbReference type="Pfam" id="PF04082">
    <property type="entry name" value="Fungal_trans"/>
    <property type="match status" value="1"/>
</dbReference>
<comment type="subcellular location">
    <subcellularLocation>
        <location evidence="1">Nucleus</location>
    </subcellularLocation>
</comment>
<evidence type="ECO:0000256" key="4">
    <source>
        <dbReference type="ARBA" id="ARBA00023163"/>
    </source>
</evidence>
<evidence type="ECO:0000313" key="8">
    <source>
        <dbReference type="EMBL" id="KAK7961971.1"/>
    </source>
</evidence>
<protein>
    <recommendedName>
        <fullName evidence="7">Xylanolytic transcriptional activator regulatory domain-containing protein</fullName>
    </recommendedName>
</protein>